<name>R4KW68_9FIRM</name>
<dbReference type="Proteomes" id="UP000013520">
    <property type="component" value="Chromosome"/>
</dbReference>
<dbReference type="Pfam" id="PF01558">
    <property type="entry name" value="POR"/>
    <property type="match status" value="1"/>
</dbReference>
<accession>R4KW68</accession>
<dbReference type="PANTHER" id="PTHR43854:SF1">
    <property type="entry name" value="INDOLEPYRUVATE OXIDOREDUCTASE SUBUNIT IORB"/>
    <property type="match status" value="1"/>
</dbReference>
<keyword evidence="4" id="KW-1185">Reference proteome</keyword>
<dbReference type="GO" id="GO:0016903">
    <property type="term" value="F:oxidoreductase activity, acting on the aldehyde or oxo group of donors"/>
    <property type="evidence" value="ECO:0007669"/>
    <property type="project" value="InterPro"/>
</dbReference>
<evidence type="ECO:0000313" key="4">
    <source>
        <dbReference type="Proteomes" id="UP000013520"/>
    </source>
</evidence>
<protein>
    <submittedName>
        <fullName evidence="3">2-oxoacid:ferredoxin oxidoreductase, gamma subunit</fullName>
    </submittedName>
</protein>
<reference evidence="3 4" key="1">
    <citation type="submission" date="2012-01" db="EMBL/GenBank/DDBJ databases">
        <title>Complete sequence of Desulfotomaculum gibsoniae DSM 7213.</title>
        <authorList>
            <consortium name="US DOE Joint Genome Institute"/>
            <person name="Lucas S."/>
            <person name="Han J."/>
            <person name="Lapidus A."/>
            <person name="Cheng J.-F."/>
            <person name="Goodwin L."/>
            <person name="Pitluck S."/>
            <person name="Peters L."/>
            <person name="Ovchinnikova G."/>
            <person name="Teshima H."/>
            <person name="Detter J.C."/>
            <person name="Han C."/>
            <person name="Tapia R."/>
            <person name="Land M."/>
            <person name="Hauser L."/>
            <person name="Kyrpides N."/>
            <person name="Ivanova N."/>
            <person name="Pagani I."/>
            <person name="Parshina S."/>
            <person name="Plugge C."/>
            <person name="Muyzer G."/>
            <person name="Kuever J."/>
            <person name="Ivanova A."/>
            <person name="Nazina T."/>
            <person name="Klenk H.-P."/>
            <person name="Brambilla E."/>
            <person name="Spring S."/>
            <person name="Stams A.F."/>
            <person name="Woyke T."/>
        </authorList>
    </citation>
    <scope>NUCLEOTIDE SEQUENCE [LARGE SCALE GENOMIC DNA]</scope>
    <source>
        <strain evidence="3 4">DSM 7213</strain>
    </source>
</reference>
<evidence type="ECO:0000259" key="2">
    <source>
        <dbReference type="Pfam" id="PF01558"/>
    </source>
</evidence>
<organism evidence="3 4">
    <name type="scientific">Desulfoscipio gibsoniae DSM 7213</name>
    <dbReference type="NCBI Taxonomy" id="767817"/>
    <lineage>
        <taxon>Bacteria</taxon>
        <taxon>Bacillati</taxon>
        <taxon>Bacillota</taxon>
        <taxon>Clostridia</taxon>
        <taxon>Eubacteriales</taxon>
        <taxon>Desulfallaceae</taxon>
        <taxon>Desulfoscipio</taxon>
    </lineage>
</organism>
<dbReference type="KEGG" id="dgi:Desgi_4639"/>
<feature type="domain" description="Pyruvate/ketoisovalerate oxidoreductase catalytic" evidence="2">
    <location>
        <begin position="13"/>
        <end position="189"/>
    </location>
</feature>
<dbReference type="NCBIfam" id="NF005325">
    <property type="entry name" value="PRK06853.1-5"/>
    <property type="match status" value="1"/>
</dbReference>
<dbReference type="HOGENOM" id="CLU_087284_1_1_9"/>
<dbReference type="AlphaFoldDB" id="R4KW68"/>
<proteinExistence type="predicted"/>
<keyword evidence="1" id="KW-0560">Oxidoreductase</keyword>
<dbReference type="InterPro" id="IPR052198">
    <property type="entry name" value="IorB_Oxidoreductase"/>
</dbReference>
<dbReference type="PANTHER" id="PTHR43854">
    <property type="entry name" value="INDOLEPYRUVATE OXIDOREDUCTASE SUBUNIT IORB"/>
    <property type="match status" value="1"/>
</dbReference>
<dbReference type="InterPro" id="IPR002869">
    <property type="entry name" value="Pyrv_flavodox_OxRed_cen"/>
</dbReference>
<dbReference type="eggNOG" id="COG1014">
    <property type="taxonomic scope" value="Bacteria"/>
</dbReference>
<evidence type="ECO:0000256" key="1">
    <source>
        <dbReference type="ARBA" id="ARBA00023002"/>
    </source>
</evidence>
<dbReference type="OrthoDB" id="9789125at2"/>
<dbReference type="STRING" id="767817.Desgi_4639"/>
<dbReference type="NCBIfam" id="NF005322">
    <property type="entry name" value="PRK06853.1-2"/>
    <property type="match status" value="1"/>
</dbReference>
<sequence length="198" mass="20766">MLKPIDVLMVGVGGQGTILASKVLAAVAQAVGYDIKVSEIHGMAQRGGSVVTQVRLGEKVYSPLISEGEADVILAFEELEALRWLSYLKPGGIIIINNQQIYPVSVLAGAAEYPQNIIPQVQSRGVNVQVLQALEHAIACGNAKAANVVLLGALAQKLPIEEKIWRDALAATIPPRLLEVNNAAFTAGFTAATSGTGC</sequence>
<evidence type="ECO:0000313" key="3">
    <source>
        <dbReference type="EMBL" id="AGL03866.1"/>
    </source>
</evidence>
<gene>
    <name evidence="3" type="ORF">Desgi_4639</name>
</gene>
<dbReference type="InterPro" id="IPR019752">
    <property type="entry name" value="Pyrv/ketoisovalerate_OxRed_cat"/>
</dbReference>
<dbReference type="RefSeq" id="WP_006522290.1">
    <property type="nucleotide sequence ID" value="NC_021184.1"/>
</dbReference>
<dbReference type="SUPFAM" id="SSF53323">
    <property type="entry name" value="Pyruvate-ferredoxin oxidoreductase, PFOR, domain III"/>
    <property type="match status" value="1"/>
</dbReference>
<dbReference type="EMBL" id="CP003273">
    <property type="protein sequence ID" value="AGL03866.1"/>
    <property type="molecule type" value="Genomic_DNA"/>
</dbReference>
<dbReference type="Gene3D" id="3.40.920.10">
    <property type="entry name" value="Pyruvate-ferredoxin oxidoreductase, PFOR, domain III"/>
    <property type="match status" value="1"/>
</dbReference>